<reference evidence="3 4" key="1">
    <citation type="submission" date="2015-06" db="EMBL/GenBank/DDBJ databases">
        <title>The Genome Sequence of Enterococcus durans 4EA1.</title>
        <authorList>
            <consortium name="The Broad Institute Genomics Platform"/>
            <consortium name="The Broad Institute Genome Sequencing Center for Infectious Disease"/>
            <person name="Earl A.M."/>
            <person name="Van Tyne D."/>
            <person name="Lebreton F."/>
            <person name="Saavedra J.T."/>
            <person name="Gilmore M.S."/>
            <person name="Manson Mcguire A."/>
            <person name="Clock S."/>
            <person name="Crupain M."/>
            <person name="Rangan U."/>
            <person name="Young S."/>
            <person name="Abouelleil A."/>
            <person name="Cao P."/>
            <person name="Chapman S.B."/>
            <person name="Griggs A."/>
            <person name="Priest M."/>
            <person name="Shea T."/>
            <person name="Wortman J."/>
            <person name="Nusbaum C."/>
            <person name="Birren B."/>
        </authorList>
    </citation>
    <scope>NUCLEOTIDE SEQUENCE [LARGE SCALE GENOMIC DNA]</scope>
    <source>
        <strain evidence="3 4">4EA1</strain>
    </source>
</reference>
<evidence type="ECO:0000256" key="1">
    <source>
        <dbReference type="SAM" id="MobiDB-lite"/>
    </source>
</evidence>
<dbReference type="GO" id="GO:0008745">
    <property type="term" value="F:N-acetylmuramoyl-L-alanine amidase activity"/>
    <property type="evidence" value="ECO:0007669"/>
    <property type="project" value="InterPro"/>
</dbReference>
<name>A0A367CIB1_9ENTE</name>
<dbReference type="STRING" id="53345.LIU_11365"/>
<dbReference type="PANTHER" id="PTHR30404">
    <property type="entry name" value="N-ACETYLMURAMOYL-L-ALANINE AMIDASE"/>
    <property type="match status" value="1"/>
</dbReference>
<dbReference type="Proteomes" id="UP000252797">
    <property type="component" value="Unassembled WGS sequence"/>
</dbReference>
<dbReference type="Pfam" id="PF01520">
    <property type="entry name" value="Amidase_3"/>
    <property type="match status" value="1"/>
</dbReference>
<organism evidence="3 4">
    <name type="scientific">Enterococcus durans</name>
    <dbReference type="NCBI Taxonomy" id="53345"/>
    <lineage>
        <taxon>Bacteria</taxon>
        <taxon>Bacillati</taxon>
        <taxon>Bacillota</taxon>
        <taxon>Bacilli</taxon>
        <taxon>Lactobacillales</taxon>
        <taxon>Enterococcaceae</taxon>
        <taxon>Enterococcus</taxon>
    </lineage>
</organism>
<evidence type="ECO:0000313" key="4">
    <source>
        <dbReference type="Proteomes" id="UP000252797"/>
    </source>
</evidence>
<feature type="domain" description="MurNAc-LAA" evidence="2">
    <location>
        <begin position="189"/>
        <end position="297"/>
    </location>
</feature>
<dbReference type="PANTHER" id="PTHR30404:SF7">
    <property type="entry name" value="CELL WALL AMIDASE LYTH-RELATED"/>
    <property type="match status" value="1"/>
</dbReference>
<dbReference type="SUPFAM" id="SSF53187">
    <property type="entry name" value="Zn-dependent exopeptidases"/>
    <property type="match status" value="1"/>
</dbReference>
<dbReference type="GO" id="GO:0009253">
    <property type="term" value="P:peptidoglycan catabolic process"/>
    <property type="evidence" value="ECO:0007669"/>
    <property type="project" value="InterPro"/>
</dbReference>
<evidence type="ECO:0000259" key="2">
    <source>
        <dbReference type="SMART" id="SM00646"/>
    </source>
</evidence>
<feature type="region of interest" description="Disordered" evidence="1">
    <location>
        <begin position="32"/>
        <end position="52"/>
    </location>
</feature>
<dbReference type="RefSeq" id="WP_113846103.1">
    <property type="nucleotide sequence ID" value="NZ_LEPB01000004.1"/>
</dbReference>
<dbReference type="InterPro" id="IPR050695">
    <property type="entry name" value="N-acetylmuramoyl_amidase_3"/>
</dbReference>
<dbReference type="GO" id="GO:0030288">
    <property type="term" value="C:outer membrane-bounded periplasmic space"/>
    <property type="evidence" value="ECO:0007669"/>
    <property type="project" value="TreeGrafter"/>
</dbReference>
<accession>A0A367CIB1</accession>
<dbReference type="CDD" id="cd02696">
    <property type="entry name" value="MurNAc-LAA"/>
    <property type="match status" value="1"/>
</dbReference>
<dbReference type="AlphaFoldDB" id="A0A367CIB1"/>
<proteinExistence type="predicted"/>
<sequence length="304" mass="32937">MKKVILILFIGLLGVIASNESNFFDKQTAAEEASTSQEKATQAATTSSTETKTMVKIGKEDSTLYADAALTTPLTVVNGGELTTYLTQKDDAYQVTTNDGTTGYLALTNGSIVEKTVQENPTDLSDAVIVIDPGHGGSDTGALSTNEEIEEKTITLSTAKKVKKELEAAGATVYLTRTSDTFVQLGDICTYSEAKKADIFISLHADSTEYANEATGITTYYYYQENEKLAQTVSDSFDDLPLVSRGIATGNYQVLRENLQPALLVEMGYMNNDADLAEMTTSSYQQQLAESLTEALRDYFELQG</sequence>
<evidence type="ECO:0000313" key="3">
    <source>
        <dbReference type="EMBL" id="RCA11413.1"/>
    </source>
</evidence>
<comment type="caution">
    <text evidence="3">The sequence shown here is derived from an EMBL/GenBank/DDBJ whole genome shotgun (WGS) entry which is preliminary data.</text>
</comment>
<protein>
    <submittedName>
        <fullName evidence="3">N-acetylmuramoyl-L-alanine amidase</fullName>
    </submittedName>
</protein>
<dbReference type="EMBL" id="LEPB01000004">
    <property type="protein sequence ID" value="RCA11413.1"/>
    <property type="molecule type" value="Genomic_DNA"/>
</dbReference>
<gene>
    <name evidence="3" type="ORF">EA71_02171</name>
</gene>
<dbReference type="SMART" id="SM00646">
    <property type="entry name" value="Ami_3"/>
    <property type="match status" value="1"/>
</dbReference>
<dbReference type="InterPro" id="IPR002508">
    <property type="entry name" value="MurNAc-LAA_cat"/>
</dbReference>
<dbReference type="Gene3D" id="3.40.630.40">
    <property type="entry name" value="Zn-dependent exopeptidases"/>
    <property type="match status" value="1"/>
</dbReference>
<feature type="compositionally biased region" description="Low complexity" evidence="1">
    <location>
        <begin position="33"/>
        <end position="52"/>
    </location>
</feature>